<evidence type="ECO:0000313" key="1">
    <source>
        <dbReference type="EMBL" id="KAJ1171671.1"/>
    </source>
</evidence>
<reference evidence="1" key="1">
    <citation type="journal article" date="2022" name="bioRxiv">
        <title>Sequencing and chromosome-scale assembly of the giantPleurodeles waltlgenome.</title>
        <authorList>
            <person name="Brown T."/>
            <person name="Elewa A."/>
            <person name="Iarovenko S."/>
            <person name="Subramanian E."/>
            <person name="Araus A.J."/>
            <person name="Petzold A."/>
            <person name="Susuki M."/>
            <person name="Suzuki K.-i.T."/>
            <person name="Hayashi T."/>
            <person name="Toyoda A."/>
            <person name="Oliveira C."/>
            <person name="Osipova E."/>
            <person name="Leigh N.D."/>
            <person name="Simon A."/>
            <person name="Yun M.H."/>
        </authorList>
    </citation>
    <scope>NUCLEOTIDE SEQUENCE</scope>
    <source>
        <strain evidence="1">20211129_DDA</strain>
        <tissue evidence="1">Liver</tissue>
    </source>
</reference>
<accession>A0AAV7T6E4</accession>
<name>A0AAV7T6E4_PLEWA</name>
<comment type="caution">
    <text evidence="1">The sequence shown here is derived from an EMBL/GenBank/DDBJ whole genome shotgun (WGS) entry which is preliminary data.</text>
</comment>
<dbReference type="Proteomes" id="UP001066276">
    <property type="component" value="Chromosome 4_1"/>
</dbReference>
<dbReference type="EMBL" id="JANPWB010000007">
    <property type="protein sequence ID" value="KAJ1171671.1"/>
    <property type="molecule type" value="Genomic_DNA"/>
</dbReference>
<proteinExistence type="predicted"/>
<gene>
    <name evidence="1" type="ORF">NDU88_003530</name>
</gene>
<sequence length="176" mass="18949">MAPFRSAGVPGVFSGPDCRSSALQDHPAGDLVSPCCVPLVRRYASGKAFRWGSSPQGASLDLVRAAEQRHLTATLGANRCHTYLRSRAGRVGRASLLLYVRRVSLRSARRARALTGRLGLGRHLDRRVGQTSWRQSVHSRIGRSSFIGSIGHRTPGDRCVGFLVGSTTGWVSLSVG</sequence>
<dbReference type="AlphaFoldDB" id="A0AAV7T6E4"/>
<keyword evidence="2" id="KW-1185">Reference proteome</keyword>
<protein>
    <submittedName>
        <fullName evidence="1">Uncharacterized protein</fullName>
    </submittedName>
</protein>
<organism evidence="1 2">
    <name type="scientific">Pleurodeles waltl</name>
    <name type="common">Iberian ribbed newt</name>
    <dbReference type="NCBI Taxonomy" id="8319"/>
    <lineage>
        <taxon>Eukaryota</taxon>
        <taxon>Metazoa</taxon>
        <taxon>Chordata</taxon>
        <taxon>Craniata</taxon>
        <taxon>Vertebrata</taxon>
        <taxon>Euteleostomi</taxon>
        <taxon>Amphibia</taxon>
        <taxon>Batrachia</taxon>
        <taxon>Caudata</taxon>
        <taxon>Salamandroidea</taxon>
        <taxon>Salamandridae</taxon>
        <taxon>Pleurodelinae</taxon>
        <taxon>Pleurodeles</taxon>
    </lineage>
</organism>
<evidence type="ECO:0000313" key="2">
    <source>
        <dbReference type="Proteomes" id="UP001066276"/>
    </source>
</evidence>